<organism evidence="1 2">
    <name type="scientific">Demequina muriae</name>
    <dbReference type="NCBI Taxonomy" id="3051664"/>
    <lineage>
        <taxon>Bacteria</taxon>
        <taxon>Bacillati</taxon>
        <taxon>Actinomycetota</taxon>
        <taxon>Actinomycetes</taxon>
        <taxon>Micrococcales</taxon>
        <taxon>Demequinaceae</taxon>
        <taxon>Demequina</taxon>
    </lineage>
</organism>
<dbReference type="RefSeq" id="WP_301141635.1">
    <property type="nucleotide sequence ID" value="NZ_JAUHQA010000001.1"/>
</dbReference>
<proteinExistence type="predicted"/>
<comment type="caution">
    <text evidence="1">The sequence shown here is derived from an EMBL/GenBank/DDBJ whole genome shotgun (WGS) entry which is preliminary data.</text>
</comment>
<reference evidence="1" key="1">
    <citation type="submission" date="2023-06" db="EMBL/GenBank/DDBJ databases">
        <title>Egi l300058.</title>
        <authorList>
            <person name="Gao L."/>
            <person name="Fang B.-Z."/>
            <person name="Li W.-J."/>
        </authorList>
    </citation>
    <scope>NUCLEOTIDE SEQUENCE</scope>
    <source>
        <strain evidence="1">EGI L300058</strain>
    </source>
</reference>
<keyword evidence="2" id="KW-1185">Reference proteome</keyword>
<evidence type="ECO:0000313" key="2">
    <source>
        <dbReference type="Proteomes" id="UP001172708"/>
    </source>
</evidence>
<dbReference type="Proteomes" id="UP001172708">
    <property type="component" value="Unassembled WGS sequence"/>
</dbReference>
<accession>A0ABT8GFR3</accession>
<name>A0ABT8GFR3_9MICO</name>
<gene>
    <name evidence="1" type="ORF">QQX02_04970</name>
</gene>
<evidence type="ECO:0008006" key="3">
    <source>
        <dbReference type="Google" id="ProtNLM"/>
    </source>
</evidence>
<dbReference type="EMBL" id="JAUHQA010000001">
    <property type="protein sequence ID" value="MDN4480273.1"/>
    <property type="molecule type" value="Genomic_DNA"/>
</dbReference>
<evidence type="ECO:0000313" key="1">
    <source>
        <dbReference type="EMBL" id="MDN4480273.1"/>
    </source>
</evidence>
<sequence>MASAVASSDGTLSPALGEQCVDVLSRSTGFDGVVMESVSGFLTDQLTNRVSTALGQYSTALESTALAAEAIRAGDETQATEIATSMGSTGMGGAP</sequence>
<protein>
    <recommendedName>
        <fullName evidence="3">ESX-1 secretion-associated protein</fullName>
    </recommendedName>
</protein>